<gene>
    <name evidence="2" type="ORF">QMY55_11635</name>
</gene>
<feature type="transmembrane region" description="Helical" evidence="1">
    <location>
        <begin position="239"/>
        <end position="264"/>
    </location>
</feature>
<organism evidence="2 3">
    <name type="scientific">Comamonas resistens</name>
    <dbReference type="NCBI Taxonomy" id="3046670"/>
    <lineage>
        <taxon>Bacteria</taxon>
        <taxon>Pseudomonadati</taxon>
        <taxon>Pseudomonadota</taxon>
        <taxon>Betaproteobacteria</taxon>
        <taxon>Burkholderiales</taxon>
        <taxon>Comamonadaceae</taxon>
        <taxon>Comamonas</taxon>
    </lineage>
</organism>
<proteinExistence type="predicted"/>
<feature type="transmembrane region" description="Helical" evidence="1">
    <location>
        <begin position="361"/>
        <end position="377"/>
    </location>
</feature>
<feature type="transmembrane region" description="Helical" evidence="1">
    <location>
        <begin position="389"/>
        <end position="408"/>
    </location>
</feature>
<dbReference type="Proteomes" id="UP001240697">
    <property type="component" value="Chromosome"/>
</dbReference>
<feature type="transmembrane region" description="Helical" evidence="1">
    <location>
        <begin position="420"/>
        <end position="442"/>
    </location>
</feature>
<keyword evidence="1" id="KW-0812">Transmembrane</keyword>
<dbReference type="Pfam" id="PF11299">
    <property type="entry name" value="DUF3100"/>
    <property type="match status" value="1"/>
</dbReference>
<name>A0ABY8SXE4_9BURK</name>
<evidence type="ECO:0000313" key="2">
    <source>
        <dbReference type="EMBL" id="WHS67720.1"/>
    </source>
</evidence>
<feature type="transmembrane region" description="Helical" evidence="1">
    <location>
        <begin position="47"/>
        <end position="65"/>
    </location>
</feature>
<dbReference type="EMBL" id="CP125947">
    <property type="protein sequence ID" value="WHS67720.1"/>
    <property type="molecule type" value="Genomic_DNA"/>
</dbReference>
<protein>
    <submittedName>
        <fullName evidence="2">DUF3100 domain-containing protein</fullName>
    </submittedName>
</protein>
<feature type="transmembrane region" description="Helical" evidence="1">
    <location>
        <begin position="81"/>
        <end position="100"/>
    </location>
</feature>
<reference evidence="2 3" key="1">
    <citation type="submission" date="2023-05" db="EMBL/GenBank/DDBJ databases">
        <authorList>
            <person name="Yin Y."/>
            <person name="Lu Z."/>
        </authorList>
    </citation>
    <scope>NUCLEOTIDE SEQUENCE [LARGE SCALE GENOMIC DNA]</scope>
    <source>
        <strain evidence="2 3">ZM22</strain>
    </source>
</reference>
<accession>A0ABY8SXE4</accession>
<evidence type="ECO:0000313" key="3">
    <source>
        <dbReference type="Proteomes" id="UP001240697"/>
    </source>
</evidence>
<dbReference type="InterPro" id="IPR021450">
    <property type="entry name" value="DUF3100"/>
</dbReference>
<dbReference type="RefSeq" id="WP_283488746.1">
    <property type="nucleotide sequence ID" value="NZ_CP125947.1"/>
</dbReference>
<keyword evidence="1" id="KW-1133">Transmembrane helix</keyword>
<keyword evidence="1" id="KW-0472">Membrane</keyword>
<keyword evidence="3" id="KW-1185">Reference proteome</keyword>
<feature type="transmembrane region" description="Helical" evidence="1">
    <location>
        <begin position="204"/>
        <end position="227"/>
    </location>
</feature>
<feature type="transmembrane region" description="Helical" evidence="1">
    <location>
        <begin position="174"/>
        <end position="198"/>
    </location>
</feature>
<sequence length="450" mass="47165">MSTEMRPATPGLEMRNMLQIFALALVISALSEWLGPLPIELGVGKVVLLPMIWALLIGLVLGLCAKRMPAPLKLSLHSQHLAAAVLSFALFLFIAKLGLLVGGSLPQLAEVGGGLALQELGNLVGCVALGMPVALLLGIKREAIGATFSIGREPGLAIIGERFGMDSPEGRGVLAEYITGTLVGAIFISLLAGFVSSLNIFHPLALGLGAGVGSGSMTAAAVGAIAAQHPEMADKIATFAAAANLIALTVGTYLTLFVSLPLAMRAYRFLEPILGRTSKAVASVQADKTADAAKAEAEELVHPPVLSLPMRLLCWVWVGLMVLIGNRIGHGVPMLEALPGVLLIIVAVLIGDLIYMGTRRMLPAVCWISFIAMAMTFPHTPYAAEVAALTGKVNFLAMITPMLTFAGLSLAKDIPAFRRLGWRIVVVSLMANAGVFLAATMISQTFVHTL</sequence>
<feature type="transmembrane region" description="Helical" evidence="1">
    <location>
        <begin position="337"/>
        <end position="355"/>
    </location>
</feature>
<evidence type="ECO:0000256" key="1">
    <source>
        <dbReference type="SAM" id="Phobius"/>
    </source>
</evidence>
<feature type="transmembrane region" description="Helical" evidence="1">
    <location>
        <begin position="120"/>
        <end position="139"/>
    </location>
</feature>